<feature type="non-terminal residue" evidence="1">
    <location>
        <position position="534"/>
    </location>
</feature>
<organism evidence="1 2">
    <name type="scientific">Scutellospora calospora</name>
    <dbReference type="NCBI Taxonomy" id="85575"/>
    <lineage>
        <taxon>Eukaryota</taxon>
        <taxon>Fungi</taxon>
        <taxon>Fungi incertae sedis</taxon>
        <taxon>Mucoromycota</taxon>
        <taxon>Glomeromycotina</taxon>
        <taxon>Glomeromycetes</taxon>
        <taxon>Diversisporales</taxon>
        <taxon>Gigasporaceae</taxon>
        <taxon>Scutellospora</taxon>
    </lineage>
</organism>
<reference evidence="1" key="1">
    <citation type="submission" date="2021-06" db="EMBL/GenBank/DDBJ databases">
        <authorList>
            <person name="Kallberg Y."/>
            <person name="Tangrot J."/>
            <person name="Rosling A."/>
        </authorList>
    </citation>
    <scope>NUCLEOTIDE SEQUENCE</scope>
    <source>
        <strain evidence="1">AU212A</strain>
    </source>
</reference>
<evidence type="ECO:0000313" key="1">
    <source>
        <dbReference type="EMBL" id="CAG8568178.1"/>
    </source>
</evidence>
<evidence type="ECO:0000313" key="2">
    <source>
        <dbReference type="Proteomes" id="UP000789860"/>
    </source>
</evidence>
<feature type="non-terminal residue" evidence="1">
    <location>
        <position position="1"/>
    </location>
</feature>
<sequence length="534" mass="62860">PFKLWWWVWMVLTGIGLGFTVSASLDGLSTMAFIGLLAIKYLWDLLCDLRISSKQYAKHFLAKALCLIVIPIILYITFFLIHIIIMKNGSHDEVFVSPEYIKTLNEHSMNDTPIDVAYGSTITLRHVNTLGYLNSPQVAYSRSMEDDIHHQVSLLLHNSNDDNNFWTIKNFRFSENLHEPQDPDEPHELQDPDEPHELQDPEEPHGLQGREEPHELQKESHELQDPEEPHELQDPEDPHEFQDPDEVYETEEVYEPNEVYEPYEVYEPQEPQYLKESQEPQYLKESQEPQYLKEPQDPSDDDDLEWVYDDAVIHLEHVKTGRSLHSNMTKAPVSDVDYQYEVSARSYESFIDTTDLWHIVIADHDKSDPESKKRLRALRTKFRLYNYETGCYLFSHYIKLPSGGSNELEVTCATNGIYENSLWYIETNSHSNLPQDTEMVSYKKLGLLQRFFELNKAMWEYRNERYHDKPRNPLSWLFLTKGVEFWKDEIQERQIYLLGNPFVWWFSTLAVFGFVVAKSIILLLEKRGYTDYLS</sequence>
<comment type="caution">
    <text evidence="1">The sequence shown here is derived from an EMBL/GenBank/DDBJ whole genome shotgun (WGS) entry which is preliminary data.</text>
</comment>
<dbReference type="Proteomes" id="UP000789860">
    <property type="component" value="Unassembled WGS sequence"/>
</dbReference>
<keyword evidence="2" id="KW-1185">Reference proteome</keyword>
<accession>A0ACA9M4B7</accession>
<name>A0ACA9M4B7_9GLOM</name>
<protein>
    <submittedName>
        <fullName evidence="1">6623_t:CDS:1</fullName>
    </submittedName>
</protein>
<gene>
    <name evidence="1" type="ORF">SCALOS_LOCUS5753</name>
</gene>
<dbReference type="EMBL" id="CAJVPM010009898">
    <property type="protein sequence ID" value="CAG8568178.1"/>
    <property type="molecule type" value="Genomic_DNA"/>
</dbReference>
<proteinExistence type="predicted"/>